<feature type="chain" id="PRO_5003774215" evidence="1">
    <location>
        <begin position="22"/>
        <end position="96"/>
    </location>
</feature>
<reference evidence="2" key="2">
    <citation type="submission" date="2013-04" db="UniProtKB">
        <authorList>
            <consortium name="EnsemblPlants"/>
        </authorList>
    </citation>
    <scope>IDENTIFICATION</scope>
</reference>
<protein>
    <submittedName>
        <fullName evidence="2">Uncharacterized protein</fullName>
    </submittedName>
</protein>
<dbReference type="EnsemblPlants" id="OB08G13540.1">
    <property type="protein sequence ID" value="OB08G13540.1"/>
    <property type="gene ID" value="OB08G13540"/>
</dbReference>
<keyword evidence="3" id="KW-1185">Reference proteome</keyword>
<dbReference type="AlphaFoldDB" id="J3MQH5"/>
<dbReference type="Gramene" id="OB08G13540.1">
    <property type="protein sequence ID" value="OB08G13540.1"/>
    <property type="gene ID" value="OB08G13540"/>
</dbReference>
<evidence type="ECO:0000313" key="2">
    <source>
        <dbReference type="EnsemblPlants" id="OB08G13540.1"/>
    </source>
</evidence>
<accession>J3MQH5</accession>
<reference evidence="2" key="1">
    <citation type="journal article" date="2013" name="Nat. Commun.">
        <title>Whole-genome sequencing of Oryza brachyantha reveals mechanisms underlying Oryza genome evolution.</title>
        <authorList>
            <person name="Chen J."/>
            <person name="Huang Q."/>
            <person name="Gao D."/>
            <person name="Wang J."/>
            <person name="Lang Y."/>
            <person name="Liu T."/>
            <person name="Li B."/>
            <person name="Bai Z."/>
            <person name="Luis Goicoechea J."/>
            <person name="Liang C."/>
            <person name="Chen C."/>
            <person name="Zhang W."/>
            <person name="Sun S."/>
            <person name="Liao Y."/>
            <person name="Zhang X."/>
            <person name="Yang L."/>
            <person name="Song C."/>
            <person name="Wang M."/>
            <person name="Shi J."/>
            <person name="Liu G."/>
            <person name="Liu J."/>
            <person name="Zhou H."/>
            <person name="Zhou W."/>
            <person name="Yu Q."/>
            <person name="An N."/>
            <person name="Chen Y."/>
            <person name="Cai Q."/>
            <person name="Wang B."/>
            <person name="Liu B."/>
            <person name="Min J."/>
            <person name="Huang Y."/>
            <person name="Wu H."/>
            <person name="Li Z."/>
            <person name="Zhang Y."/>
            <person name="Yin Y."/>
            <person name="Song W."/>
            <person name="Jiang J."/>
            <person name="Jackson S.A."/>
            <person name="Wing R.A."/>
            <person name="Wang J."/>
            <person name="Chen M."/>
        </authorList>
    </citation>
    <scope>NUCLEOTIDE SEQUENCE [LARGE SCALE GENOMIC DNA]</scope>
    <source>
        <strain evidence="2">cv. IRGC 101232</strain>
    </source>
</reference>
<feature type="signal peptide" evidence="1">
    <location>
        <begin position="1"/>
        <end position="21"/>
    </location>
</feature>
<keyword evidence="1" id="KW-0732">Signal</keyword>
<dbReference type="Proteomes" id="UP000006038">
    <property type="component" value="Chromosome 8"/>
</dbReference>
<sequence>MQHTFNIAFLKKLLLLYYPTGLPPYQMKEQLLQKCEMASQLPLTSNCHHLNCIHVEQMNAVNCRFEHDVIPIGMDTCQRFSILILLSKVLCCLVSA</sequence>
<organism evidence="2">
    <name type="scientific">Oryza brachyantha</name>
    <name type="common">malo sina</name>
    <dbReference type="NCBI Taxonomy" id="4533"/>
    <lineage>
        <taxon>Eukaryota</taxon>
        <taxon>Viridiplantae</taxon>
        <taxon>Streptophyta</taxon>
        <taxon>Embryophyta</taxon>
        <taxon>Tracheophyta</taxon>
        <taxon>Spermatophyta</taxon>
        <taxon>Magnoliopsida</taxon>
        <taxon>Liliopsida</taxon>
        <taxon>Poales</taxon>
        <taxon>Poaceae</taxon>
        <taxon>BOP clade</taxon>
        <taxon>Oryzoideae</taxon>
        <taxon>Oryzeae</taxon>
        <taxon>Oryzinae</taxon>
        <taxon>Oryza</taxon>
    </lineage>
</organism>
<dbReference type="HOGENOM" id="CLU_2363099_0_0_1"/>
<name>J3MQH5_ORYBR</name>
<evidence type="ECO:0000313" key="3">
    <source>
        <dbReference type="Proteomes" id="UP000006038"/>
    </source>
</evidence>
<evidence type="ECO:0000256" key="1">
    <source>
        <dbReference type="SAM" id="SignalP"/>
    </source>
</evidence>
<proteinExistence type="predicted"/>